<dbReference type="EC" id="3.4.16.4" evidence="4"/>
<dbReference type="GO" id="GO:0009252">
    <property type="term" value="P:peptidoglycan biosynthetic process"/>
    <property type="evidence" value="ECO:0007669"/>
    <property type="project" value="UniProtKB-UniPathway"/>
</dbReference>
<evidence type="ECO:0000256" key="3">
    <source>
        <dbReference type="ARBA" id="ARBA00007164"/>
    </source>
</evidence>
<evidence type="ECO:0000259" key="17">
    <source>
        <dbReference type="SMART" id="SM00936"/>
    </source>
</evidence>
<evidence type="ECO:0000256" key="5">
    <source>
        <dbReference type="ARBA" id="ARBA00022645"/>
    </source>
</evidence>
<proteinExistence type="inferred from homology"/>
<name>A0A1U9K4E9_9BACL</name>
<keyword evidence="19" id="KW-1185">Reference proteome</keyword>
<dbReference type="PRINTS" id="PR00725">
    <property type="entry name" value="DADACBPTASE1"/>
</dbReference>
<comment type="pathway">
    <text evidence="2">Cell wall biogenesis; peptidoglycan biosynthesis.</text>
</comment>
<dbReference type="RefSeq" id="WP_077718731.1">
    <property type="nucleotide sequence ID" value="NZ_CP019699.1"/>
</dbReference>
<evidence type="ECO:0000313" key="19">
    <source>
        <dbReference type="Proteomes" id="UP000188603"/>
    </source>
</evidence>
<dbReference type="SUPFAM" id="SSF69189">
    <property type="entry name" value="Penicillin-binding protein associated domain"/>
    <property type="match status" value="1"/>
</dbReference>
<dbReference type="Proteomes" id="UP000188603">
    <property type="component" value="Chromosome"/>
</dbReference>
<evidence type="ECO:0000256" key="11">
    <source>
        <dbReference type="ARBA" id="ARBA00023316"/>
    </source>
</evidence>
<dbReference type="GO" id="GO:0008360">
    <property type="term" value="P:regulation of cell shape"/>
    <property type="evidence" value="ECO:0007669"/>
    <property type="project" value="UniProtKB-KW"/>
</dbReference>
<comment type="catalytic activity">
    <reaction evidence="12">
        <text>Preferential cleavage: (Ac)2-L-Lys-D-Ala-|-D-Ala. Also transpeptidation of peptidyl-alanyl moieties that are N-acyl substituents of D-alanine.</text>
        <dbReference type="EC" id="3.4.16.4"/>
    </reaction>
</comment>
<dbReference type="SMART" id="SM00936">
    <property type="entry name" value="PBP5_C"/>
    <property type="match status" value="1"/>
</dbReference>
<keyword evidence="10" id="KW-0573">Peptidoglycan synthesis</keyword>
<evidence type="ECO:0000256" key="14">
    <source>
        <dbReference type="PIRSR" id="PIRSR618044-2"/>
    </source>
</evidence>
<protein>
    <recommendedName>
        <fullName evidence="4">serine-type D-Ala-D-Ala carboxypeptidase</fullName>
        <ecNumber evidence="4">3.4.16.4</ecNumber>
    </recommendedName>
</protein>
<evidence type="ECO:0000256" key="2">
    <source>
        <dbReference type="ARBA" id="ARBA00004752"/>
    </source>
</evidence>
<dbReference type="GO" id="GO:0071555">
    <property type="term" value="P:cell wall organization"/>
    <property type="evidence" value="ECO:0007669"/>
    <property type="project" value="UniProtKB-KW"/>
</dbReference>
<dbReference type="InterPro" id="IPR012907">
    <property type="entry name" value="Peptidase_S11_C"/>
</dbReference>
<dbReference type="EMBL" id="CP019699">
    <property type="protein sequence ID" value="AQS54915.1"/>
    <property type="molecule type" value="Genomic_DNA"/>
</dbReference>
<feature type="active site" description="Proton acceptor" evidence="13">
    <location>
        <position position="67"/>
    </location>
</feature>
<feature type="active site" description="Acyl-ester intermediate" evidence="13">
    <location>
        <position position="64"/>
    </location>
</feature>
<keyword evidence="8" id="KW-0378">Hydrolase</keyword>
<evidence type="ECO:0000256" key="13">
    <source>
        <dbReference type="PIRSR" id="PIRSR618044-1"/>
    </source>
</evidence>
<evidence type="ECO:0000256" key="7">
    <source>
        <dbReference type="ARBA" id="ARBA00022729"/>
    </source>
</evidence>
<dbReference type="InterPro" id="IPR037167">
    <property type="entry name" value="Peptidase_S11_C_sf"/>
</dbReference>
<dbReference type="PANTHER" id="PTHR21581:SF33">
    <property type="entry name" value="D-ALANYL-D-ALANINE CARBOXYPEPTIDASE DACB"/>
    <property type="match status" value="1"/>
</dbReference>
<dbReference type="InterPro" id="IPR018044">
    <property type="entry name" value="Peptidase_S11"/>
</dbReference>
<keyword evidence="16" id="KW-0472">Membrane</keyword>
<dbReference type="OrthoDB" id="9791132at2"/>
<evidence type="ECO:0000256" key="6">
    <source>
        <dbReference type="ARBA" id="ARBA00022670"/>
    </source>
</evidence>
<evidence type="ECO:0000256" key="12">
    <source>
        <dbReference type="ARBA" id="ARBA00034000"/>
    </source>
</evidence>
<dbReference type="InterPro" id="IPR015956">
    <property type="entry name" value="Peniciliin-bd_prot_C_sf"/>
</dbReference>
<dbReference type="PANTHER" id="PTHR21581">
    <property type="entry name" value="D-ALANYL-D-ALANINE CARBOXYPEPTIDASE"/>
    <property type="match status" value="1"/>
</dbReference>
<dbReference type="UniPathway" id="UPA00219"/>
<dbReference type="GO" id="GO:0009002">
    <property type="term" value="F:serine-type D-Ala-D-Ala carboxypeptidase activity"/>
    <property type="evidence" value="ECO:0007669"/>
    <property type="project" value="UniProtKB-EC"/>
</dbReference>
<dbReference type="Gene3D" id="3.40.710.10">
    <property type="entry name" value="DD-peptidase/beta-lactamase superfamily"/>
    <property type="match status" value="1"/>
</dbReference>
<evidence type="ECO:0000256" key="4">
    <source>
        <dbReference type="ARBA" id="ARBA00012448"/>
    </source>
</evidence>
<reference evidence="18 19" key="1">
    <citation type="journal article" date="2015" name="Int. J. Syst. Evol. Microbiol.">
        <title>Novibacillus thermophilus gen. nov., sp. nov., a Gram-staining-negative and moderately thermophilic member of the family Thermoactinomycetaceae.</title>
        <authorList>
            <person name="Yang G."/>
            <person name="Chen J."/>
            <person name="Zhou S."/>
        </authorList>
    </citation>
    <scope>NUCLEOTIDE SEQUENCE [LARGE SCALE GENOMIC DNA]</scope>
    <source>
        <strain evidence="18 19">SG-1</strain>
    </source>
</reference>
<feature type="binding site" evidence="14">
    <location>
        <position position="225"/>
    </location>
    <ligand>
        <name>substrate</name>
    </ligand>
</feature>
<gene>
    <name evidence="18" type="ORF">B0W44_03140</name>
</gene>
<feature type="domain" description="Peptidase S11 D-Ala-D-Ala carboxypeptidase A C-terminal" evidence="17">
    <location>
        <begin position="276"/>
        <end position="364"/>
    </location>
</feature>
<evidence type="ECO:0000256" key="9">
    <source>
        <dbReference type="ARBA" id="ARBA00022960"/>
    </source>
</evidence>
<feature type="active site" evidence="13">
    <location>
        <position position="119"/>
    </location>
</feature>
<dbReference type="Pfam" id="PF07943">
    <property type="entry name" value="PBP5_C"/>
    <property type="match status" value="1"/>
</dbReference>
<sequence length="419" mass="46849">MVRKLRDVTLYVLLFVLAVHPHRSFAEGEAGPPELQAEAGILMEAQSGQVLYSRNPDRPMYPASITKILTGIIAVESGRLNEVVTVSKNAVHAGGTRVYLEEGEQKPLIDLVYGMLINSGNDAAVAVAEHLGGSVEKFSAMMNEKARELGATNSHFVNPSGMPDEDHVTTARDMALISRYAMQNATFREIVGTKEYPWEGESWQPGHIVNHNRLLWEYDGATGVKNGYTEDAQQTFVATSERNGQQLIAVLLKVPGSADNMYRDLTALMDYGHETFATHRLTVDEDSLAGLTVEGQEVTGQFKEDNSYITLPKGASVETVEQDFVLRRVTLPIEKGEEIGGVQLTFDNEVLKSIPVIAANSVANVSARSEEETELAGFPWMLWFISLLVVFWCLLYFRRQWKQRRRVRARFRDYRSYRG</sequence>
<dbReference type="SUPFAM" id="SSF56601">
    <property type="entry name" value="beta-lactamase/transpeptidase-like"/>
    <property type="match status" value="1"/>
</dbReference>
<evidence type="ECO:0000256" key="8">
    <source>
        <dbReference type="ARBA" id="ARBA00022801"/>
    </source>
</evidence>
<keyword evidence="6" id="KW-0645">Protease</keyword>
<dbReference type="GO" id="GO:0006508">
    <property type="term" value="P:proteolysis"/>
    <property type="evidence" value="ECO:0007669"/>
    <property type="project" value="UniProtKB-KW"/>
</dbReference>
<keyword evidence="16" id="KW-1133">Transmembrane helix</keyword>
<keyword evidence="7" id="KW-0732">Signal</keyword>
<dbReference type="AlphaFoldDB" id="A0A1U9K4E9"/>
<keyword evidence="16" id="KW-0812">Transmembrane</keyword>
<dbReference type="InterPro" id="IPR001967">
    <property type="entry name" value="Peptidase_S11_N"/>
</dbReference>
<dbReference type="STRING" id="1471761.B0W44_03140"/>
<dbReference type="InterPro" id="IPR012338">
    <property type="entry name" value="Beta-lactam/transpept-like"/>
</dbReference>
<evidence type="ECO:0000313" key="18">
    <source>
        <dbReference type="EMBL" id="AQS54915.1"/>
    </source>
</evidence>
<dbReference type="Gene3D" id="2.60.410.10">
    <property type="entry name" value="D-Ala-D-Ala carboxypeptidase, C-terminal domain"/>
    <property type="match status" value="1"/>
</dbReference>
<comment type="similarity">
    <text evidence="3 15">Belongs to the peptidase S11 family.</text>
</comment>
<organism evidence="18 19">
    <name type="scientific">Novibacillus thermophilus</name>
    <dbReference type="NCBI Taxonomy" id="1471761"/>
    <lineage>
        <taxon>Bacteria</taxon>
        <taxon>Bacillati</taxon>
        <taxon>Bacillota</taxon>
        <taxon>Bacilli</taxon>
        <taxon>Bacillales</taxon>
        <taxon>Thermoactinomycetaceae</taxon>
        <taxon>Novibacillus</taxon>
    </lineage>
</organism>
<feature type="transmembrane region" description="Helical" evidence="16">
    <location>
        <begin position="378"/>
        <end position="397"/>
    </location>
</feature>
<accession>A0A1U9K4E9</accession>
<evidence type="ECO:0000256" key="10">
    <source>
        <dbReference type="ARBA" id="ARBA00022984"/>
    </source>
</evidence>
<keyword evidence="11" id="KW-0961">Cell wall biogenesis/degradation</keyword>
<keyword evidence="5" id="KW-0121">Carboxypeptidase</keyword>
<evidence type="ECO:0000256" key="1">
    <source>
        <dbReference type="ARBA" id="ARBA00003217"/>
    </source>
</evidence>
<keyword evidence="9" id="KW-0133">Cell shape</keyword>
<dbReference type="Pfam" id="PF00768">
    <property type="entry name" value="Peptidase_S11"/>
    <property type="match status" value="1"/>
</dbReference>
<evidence type="ECO:0000256" key="15">
    <source>
        <dbReference type="RuleBase" id="RU004016"/>
    </source>
</evidence>
<comment type="function">
    <text evidence="1">Removes C-terminal D-alanyl residues from sugar-peptide cell wall precursors.</text>
</comment>
<evidence type="ECO:0000256" key="16">
    <source>
        <dbReference type="SAM" id="Phobius"/>
    </source>
</evidence>
<dbReference type="KEGG" id="ntr:B0W44_03140"/>